<dbReference type="Proteomes" id="UP000272400">
    <property type="component" value="Unassembled WGS sequence"/>
</dbReference>
<name>A0A3N1CMY1_9ACTN</name>
<evidence type="ECO:0000313" key="3">
    <source>
        <dbReference type="EMBL" id="ROO82529.1"/>
    </source>
</evidence>
<dbReference type="Gene3D" id="1.10.260.40">
    <property type="entry name" value="lambda repressor-like DNA-binding domains"/>
    <property type="match status" value="1"/>
</dbReference>
<proteinExistence type="predicted"/>
<evidence type="ECO:0000259" key="2">
    <source>
        <dbReference type="PROSITE" id="PS50943"/>
    </source>
</evidence>
<dbReference type="Pfam" id="PF01381">
    <property type="entry name" value="HTH_3"/>
    <property type="match status" value="1"/>
</dbReference>
<feature type="region of interest" description="Disordered" evidence="1">
    <location>
        <begin position="66"/>
        <end position="94"/>
    </location>
</feature>
<protein>
    <submittedName>
        <fullName evidence="4">DNA-binding XRE family transcriptional regulator</fullName>
    </submittedName>
</protein>
<feature type="domain" description="HTH cro/C1-type" evidence="2">
    <location>
        <begin position="3"/>
        <end position="55"/>
    </location>
</feature>
<accession>A0A3N1CMY1</accession>
<comment type="caution">
    <text evidence="4">The sequence shown here is derived from an EMBL/GenBank/DDBJ whole genome shotgun (WGS) entry which is preliminary data.</text>
</comment>
<evidence type="ECO:0000313" key="4">
    <source>
        <dbReference type="EMBL" id="ROO82670.1"/>
    </source>
</evidence>
<dbReference type="SUPFAM" id="SSF47413">
    <property type="entry name" value="lambda repressor-like DNA-binding domains"/>
    <property type="match status" value="1"/>
</dbReference>
<evidence type="ECO:0000256" key="1">
    <source>
        <dbReference type="SAM" id="MobiDB-lite"/>
    </source>
</evidence>
<dbReference type="EMBL" id="RJKE01000001">
    <property type="protein sequence ID" value="ROO82670.1"/>
    <property type="molecule type" value="Genomic_DNA"/>
</dbReference>
<feature type="region of interest" description="Disordered" evidence="1">
    <location>
        <begin position="122"/>
        <end position="142"/>
    </location>
</feature>
<keyword evidence="5" id="KW-1185">Reference proteome</keyword>
<evidence type="ECO:0000313" key="5">
    <source>
        <dbReference type="Proteomes" id="UP000272400"/>
    </source>
</evidence>
<dbReference type="InterPro" id="IPR010982">
    <property type="entry name" value="Lambda_DNA-bd_dom_sf"/>
</dbReference>
<dbReference type="PROSITE" id="PS50943">
    <property type="entry name" value="HTH_CROC1"/>
    <property type="match status" value="1"/>
</dbReference>
<dbReference type="InterPro" id="IPR001387">
    <property type="entry name" value="Cro/C1-type_HTH"/>
</dbReference>
<dbReference type="EMBL" id="RJKE01000001">
    <property type="protein sequence ID" value="ROO82529.1"/>
    <property type="molecule type" value="Genomic_DNA"/>
</dbReference>
<dbReference type="SMART" id="SM00530">
    <property type="entry name" value="HTH_XRE"/>
    <property type="match status" value="1"/>
</dbReference>
<sequence length="142" mass="15645">MRIVVARTAAGMSQTELGLKAGVNPASVTKLEKGQAGLDVLHKVVSALGLTLNDVLPEAYRQEPARLYTPEETAERLGNAWSPTTLRRKAGAQEISHTKLGKEIRFSDRDIAEIIQAFRRPALTHAQRAHRRRSRKTTAKAP</sequence>
<dbReference type="CDD" id="cd00093">
    <property type="entry name" value="HTH_XRE"/>
    <property type="match status" value="1"/>
</dbReference>
<feature type="compositionally biased region" description="Basic residues" evidence="1">
    <location>
        <begin position="127"/>
        <end position="142"/>
    </location>
</feature>
<keyword evidence="4" id="KW-0238">DNA-binding</keyword>
<dbReference type="AlphaFoldDB" id="A0A3N1CMY1"/>
<reference evidence="4 5" key="1">
    <citation type="submission" date="2018-11" db="EMBL/GenBank/DDBJ databases">
        <title>Sequencing the genomes of 1000 actinobacteria strains.</title>
        <authorList>
            <person name="Klenk H.-P."/>
        </authorList>
    </citation>
    <scope>NUCLEOTIDE SEQUENCE [LARGE SCALE GENOMIC DNA]</scope>
    <source>
        <strain evidence="4 5">DSM 44254</strain>
    </source>
</reference>
<gene>
    <name evidence="3" type="ORF">EDD29_0009</name>
    <name evidence="4" type="ORF">EDD29_0151</name>
</gene>
<organism evidence="4 5">
    <name type="scientific">Actinocorallia herbida</name>
    <dbReference type="NCBI Taxonomy" id="58109"/>
    <lineage>
        <taxon>Bacteria</taxon>
        <taxon>Bacillati</taxon>
        <taxon>Actinomycetota</taxon>
        <taxon>Actinomycetes</taxon>
        <taxon>Streptosporangiales</taxon>
        <taxon>Thermomonosporaceae</taxon>
        <taxon>Actinocorallia</taxon>
    </lineage>
</organism>
<dbReference type="GO" id="GO:0003677">
    <property type="term" value="F:DNA binding"/>
    <property type="evidence" value="ECO:0007669"/>
    <property type="project" value="UniProtKB-KW"/>
</dbReference>